<protein>
    <submittedName>
        <fullName evidence="1">Uncharacterized protein</fullName>
    </submittedName>
</protein>
<dbReference type="InParanoid" id="A7EAZ8"/>
<dbReference type="GO" id="GO:0006270">
    <property type="term" value="P:DNA replication initiation"/>
    <property type="evidence" value="ECO:0000318"/>
    <property type="project" value="GO_Central"/>
</dbReference>
<name>A7EAZ8_SCLS1</name>
<accession>A7EAZ8</accession>
<dbReference type="HOGENOM" id="CLU_1294935_0_0_1"/>
<dbReference type="GO" id="GO:0005664">
    <property type="term" value="C:nuclear origin of replication recognition complex"/>
    <property type="evidence" value="ECO:0000318"/>
    <property type="project" value="GO_Central"/>
</dbReference>
<proteinExistence type="predicted"/>
<dbReference type="KEGG" id="ssl:SS1G_02484"/>
<reference evidence="2" key="1">
    <citation type="journal article" date="2011" name="PLoS Genet.">
        <title>Genomic analysis of the necrotrophic fungal pathogens Sclerotinia sclerotiorum and Botrytis cinerea.</title>
        <authorList>
            <person name="Amselem J."/>
            <person name="Cuomo C.A."/>
            <person name="van Kan J.A."/>
            <person name="Viaud M."/>
            <person name="Benito E.P."/>
            <person name="Couloux A."/>
            <person name="Coutinho P.M."/>
            <person name="de Vries R.P."/>
            <person name="Dyer P.S."/>
            <person name="Fillinger S."/>
            <person name="Fournier E."/>
            <person name="Gout L."/>
            <person name="Hahn M."/>
            <person name="Kohn L."/>
            <person name="Lapalu N."/>
            <person name="Plummer K.M."/>
            <person name="Pradier J.M."/>
            <person name="Quevillon E."/>
            <person name="Sharon A."/>
            <person name="Simon A."/>
            <person name="ten Have A."/>
            <person name="Tudzynski B."/>
            <person name="Tudzynski P."/>
            <person name="Wincker P."/>
            <person name="Andrew M."/>
            <person name="Anthouard V."/>
            <person name="Beever R.E."/>
            <person name="Beffa R."/>
            <person name="Benoit I."/>
            <person name="Bouzid O."/>
            <person name="Brault B."/>
            <person name="Chen Z."/>
            <person name="Choquer M."/>
            <person name="Collemare J."/>
            <person name="Cotton P."/>
            <person name="Danchin E.G."/>
            <person name="Da Silva C."/>
            <person name="Gautier A."/>
            <person name="Giraud C."/>
            <person name="Giraud T."/>
            <person name="Gonzalez C."/>
            <person name="Grossetete S."/>
            <person name="Guldener U."/>
            <person name="Henrissat B."/>
            <person name="Howlett B.J."/>
            <person name="Kodira C."/>
            <person name="Kretschmer M."/>
            <person name="Lappartient A."/>
            <person name="Leroch M."/>
            <person name="Levis C."/>
            <person name="Mauceli E."/>
            <person name="Neuveglise C."/>
            <person name="Oeser B."/>
            <person name="Pearson M."/>
            <person name="Poulain J."/>
            <person name="Poussereau N."/>
            <person name="Quesneville H."/>
            <person name="Rascle C."/>
            <person name="Schumacher J."/>
            <person name="Segurens B."/>
            <person name="Sexton A."/>
            <person name="Silva E."/>
            <person name="Sirven C."/>
            <person name="Soanes D.M."/>
            <person name="Talbot N.J."/>
            <person name="Templeton M."/>
            <person name="Yandava C."/>
            <person name="Yarden O."/>
            <person name="Zeng Q."/>
            <person name="Rollins J.A."/>
            <person name="Lebrun M.H."/>
            <person name="Dickman M."/>
        </authorList>
    </citation>
    <scope>NUCLEOTIDE SEQUENCE [LARGE SCALE GENOMIC DNA]</scope>
    <source>
        <strain evidence="2">ATCC 18683 / 1980 / Ss-1</strain>
    </source>
</reference>
<dbReference type="Proteomes" id="UP000001312">
    <property type="component" value="Unassembled WGS sequence"/>
</dbReference>
<dbReference type="EMBL" id="CH476623">
    <property type="protein sequence ID" value="EDN99626.1"/>
    <property type="molecule type" value="Genomic_DNA"/>
</dbReference>
<keyword evidence="2" id="KW-1185">Reference proteome</keyword>
<dbReference type="AlphaFoldDB" id="A7EAZ8"/>
<dbReference type="STRING" id="665079.A7EAZ8"/>
<dbReference type="RefSeq" id="XP_001596264.1">
    <property type="nucleotide sequence ID" value="XM_001596214.1"/>
</dbReference>
<dbReference type="GeneID" id="5492621"/>
<gene>
    <name evidence="1" type="ORF">SS1G_02484</name>
</gene>
<sequence>MEEATPHVLAGVESLIFWEEEKERRKEETIGKWPALMMAVWGIVWGKLTAGGELLNDEDFKENRLKALEVLRSARKDTEVERKVGMGGWGGWDVPEEGEEDEVEVGRSNEKEVNIWIAEIANKGCLEMDWYQNLVKADAQDDTGEDQEREDALDGIERALVREDEMRYGLGTMRQKKVDYLTEQRRAEYKVWKKNILAKIARLQKEGKNRVVIDMNV</sequence>
<evidence type="ECO:0000313" key="2">
    <source>
        <dbReference type="Proteomes" id="UP000001312"/>
    </source>
</evidence>
<evidence type="ECO:0000313" key="1">
    <source>
        <dbReference type="EMBL" id="EDN99626.1"/>
    </source>
</evidence>
<organism evidence="1 2">
    <name type="scientific">Sclerotinia sclerotiorum (strain ATCC 18683 / 1980 / Ss-1)</name>
    <name type="common">White mold</name>
    <name type="synonym">Whetzelinia sclerotiorum</name>
    <dbReference type="NCBI Taxonomy" id="665079"/>
    <lineage>
        <taxon>Eukaryota</taxon>
        <taxon>Fungi</taxon>
        <taxon>Dikarya</taxon>
        <taxon>Ascomycota</taxon>
        <taxon>Pezizomycotina</taxon>
        <taxon>Leotiomycetes</taxon>
        <taxon>Helotiales</taxon>
        <taxon>Sclerotiniaceae</taxon>
        <taxon>Sclerotinia</taxon>
    </lineage>
</organism>